<evidence type="ECO:0000313" key="1">
    <source>
        <dbReference type="EMBL" id="OWZ15468.1"/>
    </source>
</evidence>
<dbReference type="EMBL" id="NBNE01001116">
    <property type="protein sequence ID" value="OWZ15468.1"/>
    <property type="molecule type" value="Genomic_DNA"/>
</dbReference>
<protein>
    <submittedName>
        <fullName evidence="1">Uncharacterized protein</fullName>
    </submittedName>
</protein>
<sequence length="128" mass="14186">MFTLRNIDFKMETGNQLPTWTTGGLYHTSHPVAKTALKFGSFCNNQRNNFSGATNDDKWGVIFGDIVVRTADKLDSYKYVSKAASGLRIGFEEAWSSLLTAHSVMDGGIYNGEDFEGEKEIFLASMKA</sequence>
<keyword evidence="2" id="KW-1185">Reference proteome</keyword>
<name>A0A225WE05_9STRA</name>
<organism evidence="1 2">
    <name type="scientific">Phytophthora megakarya</name>
    <dbReference type="NCBI Taxonomy" id="4795"/>
    <lineage>
        <taxon>Eukaryota</taxon>
        <taxon>Sar</taxon>
        <taxon>Stramenopiles</taxon>
        <taxon>Oomycota</taxon>
        <taxon>Peronosporomycetes</taxon>
        <taxon>Peronosporales</taxon>
        <taxon>Peronosporaceae</taxon>
        <taxon>Phytophthora</taxon>
    </lineage>
</organism>
<reference evidence="2" key="1">
    <citation type="submission" date="2017-03" db="EMBL/GenBank/DDBJ databases">
        <title>Phytopthora megakarya and P. palmivora, two closely related causual agents of cacao black pod achieved similar genome size and gene model numbers by different mechanisms.</title>
        <authorList>
            <person name="Ali S."/>
            <person name="Shao J."/>
            <person name="Larry D.J."/>
            <person name="Kronmiller B."/>
            <person name="Shen D."/>
            <person name="Strem M.D."/>
            <person name="Melnick R.L."/>
            <person name="Guiltinan M.J."/>
            <person name="Tyler B.M."/>
            <person name="Meinhardt L.W."/>
            <person name="Bailey B.A."/>
        </authorList>
    </citation>
    <scope>NUCLEOTIDE SEQUENCE [LARGE SCALE GENOMIC DNA]</scope>
    <source>
        <strain evidence="2">zdho120</strain>
    </source>
</reference>
<accession>A0A225WE05</accession>
<dbReference type="AlphaFoldDB" id="A0A225WE05"/>
<gene>
    <name evidence="1" type="ORF">PHMEG_00010875</name>
</gene>
<proteinExistence type="predicted"/>
<evidence type="ECO:0000313" key="2">
    <source>
        <dbReference type="Proteomes" id="UP000198211"/>
    </source>
</evidence>
<comment type="caution">
    <text evidence="1">The sequence shown here is derived from an EMBL/GenBank/DDBJ whole genome shotgun (WGS) entry which is preliminary data.</text>
</comment>
<dbReference type="OrthoDB" id="127967at2759"/>
<dbReference type="Proteomes" id="UP000198211">
    <property type="component" value="Unassembled WGS sequence"/>
</dbReference>